<evidence type="ECO:0000256" key="2">
    <source>
        <dbReference type="ARBA" id="ARBA00003866"/>
    </source>
</evidence>
<dbReference type="InterPro" id="IPR002942">
    <property type="entry name" value="S4_RNA-bd"/>
</dbReference>
<evidence type="ECO:0000259" key="12">
    <source>
        <dbReference type="SMART" id="SM00363"/>
    </source>
</evidence>
<dbReference type="KEGG" id="fsa:C5Q98_01380"/>
<accession>A0A2S0KLR9</accession>
<keyword evidence="5 10" id="KW-0694">RNA-binding</keyword>
<comment type="subunit">
    <text evidence="8 10">Part of the 30S ribosomal subunit. Contacts protein S5. The interaction surface between S4 and S5 is involved in control of translational fidelity.</text>
</comment>
<dbReference type="Pfam" id="PF00163">
    <property type="entry name" value="Ribosomal_S4"/>
    <property type="match status" value="1"/>
</dbReference>
<organism evidence="14 15">
    <name type="scientific">Fastidiosipila sanguinis</name>
    <dbReference type="NCBI Taxonomy" id="236753"/>
    <lineage>
        <taxon>Bacteria</taxon>
        <taxon>Bacillati</taxon>
        <taxon>Bacillota</taxon>
        <taxon>Clostridia</taxon>
        <taxon>Eubacteriales</taxon>
        <taxon>Oscillospiraceae</taxon>
        <taxon>Fastidiosipila</taxon>
    </lineage>
</organism>
<keyword evidence="4 10" id="KW-0699">rRNA-binding</keyword>
<reference evidence="15" key="1">
    <citation type="submission" date="2018-02" db="EMBL/GenBank/DDBJ databases">
        <authorList>
            <person name="Holder M.E."/>
            <person name="Ajami N.J."/>
            <person name="Petrosino J.F."/>
        </authorList>
    </citation>
    <scope>NUCLEOTIDE SEQUENCE [LARGE SCALE GENOMIC DNA]</scope>
    <source>
        <strain evidence="15">CCUG 47711</strain>
    </source>
</reference>
<dbReference type="SMART" id="SM00363">
    <property type="entry name" value="S4"/>
    <property type="match status" value="1"/>
</dbReference>
<dbReference type="NCBIfam" id="NF003717">
    <property type="entry name" value="PRK05327.1"/>
    <property type="match status" value="1"/>
</dbReference>
<comment type="function">
    <text evidence="2 10">One of the primary rRNA binding proteins, it binds directly to 16S rRNA where it nucleates assembly of the body of the 30S subunit.</text>
</comment>
<dbReference type="AlphaFoldDB" id="A0A2S0KLR9"/>
<evidence type="ECO:0000313" key="14">
    <source>
        <dbReference type="EMBL" id="AVM41971.1"/>
    </source>
</evidence>
<dbReference type="SUPFAM" id="SSF55174">
    <property type="entry name" value="Alpha-L RNA-binding motif"/>
    <property type="match status" value="1"/>
</dbReference>
<comment type="similarity">
    <text evidence="3 10">Belongs to the universal ribosomal protein uS4 family.</text>
</comment>
<evidence type="ECO:0000256" key="9">
    <source>
        <dbReference type="ARBA" id="ARBA00035254"/>
    </source>
</evidence>
<dbReference type="InterPro" id="IPR036986">
    <property type="entry name" value="S4_RNA-bd_sf"/>
</dbReference>
<dbReference type="InterPro" id="IPR001912">
    <property type="entry name" value="Ribosomal_uS4_N"/>
</dbReference>
<dbReference type="CDD" id="cd00165">
    <property type="entry name" value="S4"/>
    <property type="match status" value="1"/>
</dbReference>
<comment type="function">
    <text evidence="1 10">With S5 and S12 plays an important role in translational accuracy.</text>
</comment>
<sequence>MARYTGPTTRLSRREGQNLYLKGDRSFSNKDDFAKRPYAPGQHGKAGVRRKMSEYGMQLREKQKTKRFYGLQEKQFHKLYQEADRMRGNTATNFLTLLELRFDNIVYRLGLASSRAQARQRVSHAHFTVNGKKVNIPSITLNAGDVIEVAEGSRDLEIFKELVANHAVPEWLSFDADNLKGTVVRTPGREDVDLEVQERLIVELYSR</sequence>
<dbReference type="SMART" id="SM01390">
    <property type="entry name" value="Ribosomal_S4"/>
    <property type="match status" value="1"/>
</dbReference>
<dbReference type="HAMAP" id="MF_01306_B">
    <property type="entry name" value="Ribosomal_uS4_B"/>
    <property type="match status" value="1"/>
</dbReference>
<keyword evidence="7 10" id="KW-0687">Ribonucleoprotein</keyword>
<evidence type="ECO:0000256" key="7">
    <source>
        <dbReference type="ARBA" id="ARBA00023274"/>
    </source>
</evidence>
<dbReference type="OrthoDB" id="9803672at2"/>
<dbReference type="FunFam" id="1.10.1050.10:FF:000001">
    <property type="entry name" value="30S ribosomal protein S4"/>
    <property type="match status" value="1"/>
</dbReference>
<feature type="region of interest" description="Disordered" evidence="11">
    <location>
        <begin position="27"/>
        <end position="47"/>
    </location>
</feature>
<dbReference type="GO" id="GO:0015935">
    <property type="term" value="C:small ribosomal subunit"/>
    <property type="evidence" value="ECO:0007669"/>
    <property type="project" value="InterPro"/>
</dbReference>
<dbReference type="PANTHER" id="PTHR11831">
    <property type="entry name" value="30S 40S RIBOSOMAL PROTEIN"/>
    <property type="match status" value="1"/>
</dbReference>
<keyword evidence="6 10" id="KW-0689">Ribosomal protein</keyword>
<evidence type="ECO:0000256" key="10">
    <source>
        <dbReference type="HAMAP-Rule" id="MF_01306"/>
    </source>
</evidence>
<dbReference type="PROSITE" id="PS50889">
    <property type="entry name" value="S4"/>
    <property type="match status" value="1"/>
</dbReference>
<dbReference type="FunFam" id="3.10.290.10:FF:000001">
    <property type="entry name" value="30S ribosomal protein S4"/>
    <property type="match status" value="1"/>
</dbReference>
<evidence type="ECO:0000313" key="15">
    <source>
        <dbReference type="Proteomes" id="UP000237947"/>
    </source>
</evidence>
<dbReference type="GO" id="GO:0003735">
    <property type="term" value="F:structural constituent of ribosome"/>
    <property type="evidence" value="ECO:0007669"/>
    <property type="project" value="InterPro"/>
</dbReference>
<dbReference type="NCBIfam" id="TIGR01017">
    <property type="entry name" value="rpsD_bact"/>
    <property type="match status" value="1"/>
</dbReference>
<evidence type="ECO:0000256" key="5">
    <source>
        <dbReference type="ARBA" id="ARBA00022884"/>
    </source>
</evidence>
<dbReference type="EMBL" id="CP027226">
    <property type="protein sequence ID" value="AVM41971.1"/>
    <property type="molecule type" value="Genomic_DNA"/>
</dbReference>
<keyword evidence="15" id="KW-1185">Reference proteome</keyword>
<dbReference type="InterPro" id="IPR005709">
    <property type="entry name" value="Ribosomal_uS4_bac-type"/>
</dbReference>
<evidence type="ECO:0000256" key="8">
    <source>
        <dbReference type="ARBA" id="ARBA00025813"/>
    </source>
</evidence>
<name>A0A2S0KLR9_9FIRM</name>
<dbReference type="Gene3D" id="3.10.290.10">
    <property type="entry name" value="RNA-binding S4 domain"/>
    <property type="match status" value="1"/>
</dbReference>
<dbReference type="GO" id="GO:0042274">
    <property type="term" value="P:ribosomal small subunit biogenesis"/>
    <property type="evidence" value="ECO:0007669"/>
    <property type="project" value="TreeGrafter"/>
</dbReference>
<dbReference type="GO" id="GO:0006412">
    <property type="term" value="P:translation"/>
    <property type="evidence" value="ECO:0007669"/>
    <property type="project" value="UniProtKB-UniRule"/>
</dbReference>
<feature type="domain" description="RNA-binding S4" evidence="12">
    <location>
        <begin position="100"/>
        <end position="164"/>
    </location>
</feature>
<dbReference type="Gene3D" id="1.10.1050.10">
    <property type="entry name" value="Ribosomal Protein S4 Delta 41, Chain A, domain 1"/>
    <property type="match status" value="1"/>
</dbReference>
<dbReference type="GO" id="GO:0019843">
    <property type="term" value="F:rRNA binding"/>
    <property type="evidence" value="ECO:0007669"/>
    <property type="project" value="UniProtKB-UniRule"/>
</dbReference>
<evidence type="ECO:0000256" key="1">
    <source>
        <dbReference type="ARBA" id="ARBA00003004"/>
    </source>
</evidence>
<evidence type="ECO:0000256" key="11">
    <source>
        <dbReference type="SAM" id="MobiDB-lite"/>
    </source>
</evidence>
<protein>
    <recommendedName>
        <fullName evidence="9 10">Small ribosomal subunit protein uS4</fullName>
    </recommendedName>
</protein>
<dbReference type="PANTHER" id="PTHR11831:SF4">
    <property type="entry name" value="SMALL RIBOSOMAL SUBUNIT PROTEIN US4M"/>
    <property type="match status" value="1"/>
</dbReference>
<dbReference type="RefSeq" id="WP_106011957.1">
    <property type="nucleotide sequence ID" value="NZ_CP027226.1"/>
</dbReference>
<dbReference type="Proteomes" id="UP000237947">
    <property type="component" value="Chromosome"/>
</dbReference>
<evidence type="ECO:0000256" key="3">
    <source>
        <dbReference type="ARBA" id="ARBA00007465"/>
    </source>
</evidence>
<gene>
    <name evidence="10" type="primary">rpsD</name>
    <name evidence="14" type="ORF">C5Q98_01380</name>
</gene>
<evidence type="ECO:0000256" key="6">
    <source>
        <dbReference type="ARBA" id="ARBA00022980"/>
    </source>
</evidence>
<proteinExistence type="inferred from homology"/>
<dbReference type="Pfam" id="PF01479">
    <property type="entry name" value="S4"/>
    <property type="match status" value="1"/>
</dbReference>
<feature type="domain" description="Small ribosomal subunit protein uS4 N-terminal" evidence="13">
    <location>
        <begin position="3"/>
        <end position="99"/>
    </location>
</feature>
<dbReference type="InterPro" id="IPR022801">
    <property type="entry name" value="Ribosomal_uS4"/>
</dbReference>
<evidence type="ECO:0000256" key="4">
    <source>
        <dbReference type="ARBA" id="ARBA00022730"/>
    </source>
</evidence>
<evidence type="ECO:0000259" key="13">
    <source>
        <dbReference type="SMART" id="SM01390"/>
    </source>
</evidence>